<evidence type="ECO:0000313" key="13">
    <source>
        <dbReference type="Proteomes" id="UP001205998"/>
    </source>
</evidence>
<keyword evidence="2" id="KW-0963">Cytoplasm</keyword>
<dbReference type="PROSITE" id="PS51450">
    <property type="entry name" value="LRR"/>
    <property type="match status" value="5"/>
</dbReference>
<evidence type="ECO:0000256" key="4">
    <source>
        <dbReference type="ARBA" id="ARBA00022737"/>
    </source>
</evidence>
<dbReference type="InterPro" id="IPR050576">
    <property type="entry name" value="Cilia_flagella_integrity"/>
</dbReference>
<keyword evidence="3" id="KW-0433">Leucine-rich repeat</keyword>
<keyword evidence="4" id="KW-0677">Repeat</keyword>
<dbReference type="SUPFAM" id="SSF52058">
    <property type="entry name" value="L domain-like"/>
    <property type="match status" value="1"/>
</dbReference>
<organism evidence="12 13">
    <name type="scientific">Silurus asotus</name>
    <name type="common">Amur catfish</name>
    <name type="synonym">Parasilurus asotus</name>
    <dbReference type="NCBI Taxonomy" id="30991"/>
    <lineage>
        <taxon>Eukaryota</taxon>
        <taxon>Metazoa</taxon>
        <taxon>Chordata</taxon>
        <taxon>Craniata</taxon>
        <taxon>Vertebrata</taxon>
        <taxon>Euteleostomi</taxon>
        <taxon>Actinopterygii</taxon>
        <taxon>Neopterygii</taxon>
        <taxon>Teleostei</taxon>
        <taxon>Ostariophysi</taxon>
        <taxon>Siluriformes</taxon>
        <taxon>Siluridae</taxon>
        <taxon>Silurus</taxon>
    </lineage>
</organism>
<feature type="region of interest" description="Disordered" evidence="11">
    <location>
        <begin position="1"/>
        <end position="40"/>
    </location>
</feature>
<dbReference type="PANTHER" id="PTHR45973:SF36">
    <property type="entry name" value="CENTRIOLIN"/>
    <property type="match status" value="1"/>
</dbReference>
<evidence type="ECO:0000256" key="9">
    <source>
        <dbReference type="ARBA" id="ARBA00023273"/>
    </source>
</evidence>
<dbReference type="InterPro" id="IPR032675">
    <property type="entry name" value="LRR_dom_sf"/>
</dbReference>
<keyword evidence="5" id="KW-0282">Flagellum</keyword>
<dbReference type="PANTHER" id="PTHR45973">
    <property type="entry name" value="PROTEIN PHOSPHATASE 1 REGULATORY SUBUNIT SDS22-RELATED"/>
    <property type="match status" value="1"/>
</dbReference>
<sequence length="328" mass="37222">MSFSDEDENVLLDDSDEMEEEDDSEDAEPKKKEEKPKIEPCSLTQDMIGQNLSTLCRTGDGLSHAFIRLDLQNRNLMDIVILSSFVHLRFLDISSNFLTDLSPLATLTELLWIKADSNQVQSLQEQSFDQLSYLQWLSLMSNRLSDIKGLGVPALESLNLTDNSIQTLSSLDCNKLTNLITLELRGNQLETTDGIFLPNLRRLYLANNKIKRLEGLDKLEHLTILQLRDNQLESLDGISPRMKSLQYLNVRGNKLSSLHALQSLMGVAQTLQTLVLADNPLSEMENYRLIVVARLSFLQRLDKGTVSIVEQAEAQERIKEFPNFTEDH</sequence>
<keyword evidence="9" id="KW-0966">Cell projection</keyword>
<evidence type="ECO:0000313" key="12">
    <source>
        <dbReference type="EMBL" id="KAI5612335.1"/>
    </source>
</evidence>
<keyword evidence="13" id="KW-1185">Reference proteome</keyword>
<evidence type="ECO:0000256" key="2">
    <source>
        <dbReference type="ARBA" id="ARBA00022490"/>
    </source>
</evidence>
<dbReference type="Gene3D" id="3.80.10.10">
    <property type="entry name" value="Ribonuclease Inhibitor"/>
    <property type="match status" value="2"/>
</dbReference>
<reference evidence="12" key="1">
    <citation type="submission" date="2018-07" db="EMBL/GenBank/DDBJ databases">
        <title>Comparative genomics of catfishes provides insights into carnivory and benthic adaptation.</title>
        <authorList>
            <person name="Zhang Y."/>
            <person name="Wang D."/>
            <person name="Peng Z."/>
            <person name="Zheng S."/>
            <person name="Shao F."/>
            <person name="Tao W."/>
        </authorList>
    </citation>
    <scope>NUCLEOTIDE SEQUENCE</scope>
    <source>
        <strain evidence="12">Chongqing</strain>
    </source>
</reference>
<feature type="compositionally biased region" description="Acidic residues" evidence="11">
    <location>
        <begin position="1"/>
        <end position="26"/>
    </location>
</feature>
<evidence type="ECO:0000256" key="1">
    <source>
        <dbReference type="ARBA" id="ARBA00004611"/>
    </source>
</evidence>
<comment type="caution">
    <text evidence="12">The sequence shown here is derived from an EMBL/GenBank/DDBJ whole genome shotgun (WGS) entry which is preliminary data.</text>
</comment>
<accession>A0AAD5AAH6</accession>
<keyword evidence="6" id="KW-0175">Coiled coil</keyword>
<keyword evidence="8" id="KW-0206">Cytoskeleton</keyword>
<dbReference type="EMBL" id="MU564352">
    <property type="protein sequence ID" value="KAI5612335.1"/>
    <property type="molecule type" value="Genomic_DNA"/>
</dbReference>
<gene>
    <name evidence="12" type="ORF">C0J50_1003</name>
</gene>
<dbReference type="AlphaFoldDB" id="A0AAD5AAH6"/>
<comment type="subcellular location">
    <subcellularLocation>
        <location evidence="1">Cytoplasm</location>
        <location evidence="1">Cytoskeleton</location>
        <location evidence="1">Flagellum axoneme</location>
    </subcellularLocation>
</comment>
<evidence type="ECO:0000256" key="10">
    <source>
        <dbReference type="ARBA" id="ARBA00071477"/>
    </source>
</evidence>
<dbReference type="SMART" id="SM00364">
    <property type="entry name" value="LRR_BAC"/>
    <property type="match status" value="5"/>
</dbReference>
<dbReference type="SMART" id="SM00365">
    <property type="entry name" value="LRR_SD22"/>
    <property type="match status" value="6"/>
</dbReference>
<evidence type="ECO:0000256" key="11">
    <source>
        <dbReference type="SAM" id="MobiDB-lite"/>
    </source>
</evidence>
<evidence type="ECO:0000256" key="7">
    <source>
        <dbReference type="ARBA" id="ARBA00023069"/>
    </source>
</evidence>
<evidence type="ECO:0000256" key="8">
    <source>
        <dbReference type="ARBA" id="ARBA00023212"/>
    </source>
</evidence>
<dbReference type="InterPro" id="IPR003591">
    <property type="entry name" value="Leu-rich_rpt_typical-subtyp"/>
</dbReference>
<keyword evidence="7" id="KW-0969">Cilium</keyword>
<dbReference type="Pfam" id="PF14580">
    <property type="entry name" value="LRR_9"/>
    <property type="match status" value="1"/>
</dbReference>
<evidence type="ECO:0000256" key="5">
    <source>
        <dbReference type="ARBA" id="ARBA00022846"/>
    </source>
</evidence>
<feature type="compositionally biased region" description="Basic and acidic residues" evidence="11">
    <location>
        <begin position="27"/>
        <end position="38"/>
    </location>
</feature>
<protein>
    <recommendedName>
        <fullName evidence="10">Leucine-rich repeat-containing protein 23</fullName>
    </recommendedName>
</protein>
<evidence type="ECO:0000256" key="6">
    <source>
        <dbReference type="ARBA" id="ARBA00023054"/>
    </source>
</evidence>
<dbReference type="InterPro" id="IPR001611">
    <property type="entry name" value="Leu-rich_rpt"/>
</dbReference>
<name>A0AAD5AAH6_SILAS</name>
<dbReference type="Proteomes" id="UP001205998">
    <property type="component" value="Unassembled WGS sequence"/>
</dbReference>
<proteinExistence type="predicted"/>
<dbReference type="FunFam" id="3.80.10.10:FF:001051">
    <property type="entry name" value="Leucine-rich repeat-containing 23"/>
    <property type="match status" value="1"/>
</dbReference>
<evidence type="ECO:0000256" key="3">
    <source>
        <dbReference type="ARBA" id="ARBA00022614"/>
    </source>
</evidence>
<dbReference type="SMART" id="SM00369">
    <property type="entry name" value="LRR_TYP"/>
    <property type="match status" value="6"/>
</dbReference>